<dbReference type="PIRSF" id="PIRSF000130">
    <property type="entry name" value="IMPDH"/>
    <property type="match status" value="1"/>
</dbReference>
<dbReference type="eggNOG" id="COG0517">
    <property type="taxonomic scope" value="Bacteria"/>
</dbReference>
<dbReference type="InterPro" id="IPR000644">
    <property type="entry name" value="CBS_dom"/>
</dbReference>
<dbReference type="GO" id="GO:0006183">
    <property type="term" value="P:GTP biosynthetic process"/>
    <property type="evidence" value="ECO:0007669"/>
    <property type="project" value="TreeGrafter"/>
</dbReference>
<dbReference type="EMBL" id="ABVL01000002">
    <property type="protein sequence ID" value="EDY21482.1"/>
    <property type="molecule type" value="Genomic_DNA"/>
</dbReference>
<dbReference type="InterPro" id="IPR001093">
    <property type="entry name" value="IMP_DH_GMPRt"/>
</dbReference>
<dbReference type="InterPro" id="IPR005990">
    <property type="entry name" value="IMP_DH"/>
</dbReference>
<evidence type="ECO:0000313" key="11">
    <source>
        <dbReference type="Proteomes" id="UP000005824"/>
    </source>
</evidence>
<reference evidence="10 11" key="1">
    <citation type="journal article" date="2011" name="J. Bacteriol.">
        <title>Genome sequence of Chthoniobacter flavus Ellin428, an aerobic heterotrophic soil bacterium.</title>
        <authorList>
            <person name="Kant R."/>
            <person name="van Passel M.W."/>
            <person name="Palva A."/>
            <person name="Lucas S."/>
            <person name="Lapidus A."/>
            <person name="Glavina Del Rio T."/>
            <person name="Dalin E."/>
            <person name="Tice H."/>
            <person name="Bruce D."/>
            <person name="Goodwin L."/>
            <person name="Pitluck S."/>
            <person name="Larimer F.W."/>
            <person name="Land M.L."/>
            <person name="Hauser L."/>
            <person name="Sangwan P."/>
            <person name="de Vos W.M."/>
            <person name="Janssen P.H."/>
            <person name="Smidt H."/>
        </authorList>
    </citation>
    <scope>NUCLEOTIDE SEQUENCE [LARGE SCALE GENOMIC DNA]</scope>
    <source>
        <strain evidence="10 11">Ellin428</strain>
    </source>
</reference>
<keyword evidence="11" id="KW-1185">Reference proteome</keyword>
<evidence type="ECO:0000256" key="5">
    <source>
        <dbReference type="PIRSR" id="PIRSR000130-1"/>
    </source>
</evidence>
<dbReference type="InterPro" id="IPR046342">
    <property type="entry name" value="CBS_dom_sf"/>
</dbReference>
<dbReference type="SUPFAM" id="SSF51412">
    <property type="entry name" value="Inosine monophosphate dehydrogenase (IMPDH)"/>
    <property type="match status" value="1"/>
</dbReference>
<dbReference type="CDD" id="cd04601">
    <property type="entry name" value="CBS_pair_IMPDH"/>
    <property type="match status" value="1"/>
</dbReference>
<evidence type="ECO:0000259" key="9">
    <source>
        <dbReference type="PROSITE" id="PS51371"/>
    </source>
</evidence>
<keyword evidence="2" id="KW-0479">Metal-binding</keyword>
<dbReference type="InterPro" id="IPR013785">
    <property type="entry name" value="Aldolase_TIM"/>
</dbReference>
<dbReference type="Pfam" id="PF00571">
    <property type="entry name" value="CBS"/>
    <property type="match status" value="2"/>
</dbReference>
<dbReference type="FunFam" id="3.20.20.70:FF:000424">
    <property type="entry name" value="Inosine-5'-monophosphate dehydrogenase 2"/>
    <property type="match status" value="1"/>
</dbReference>
<keyword evidence="7" id="KW-0630">Potassium</keyword>
<dbReference type="FunCoup" id="B4CVP0">
    <property type="interactions" value="413"/>
</dbReference>
<dbReference type="CDD" id="cd00381">
    <property type="entry name" value="IMPDH"/>
    <property type="match status" value="1"/>
</dbReference>
<organism evidence="10 11">
    <name type="scientific">Chthoniobacter flavus Ellin428</name>
    <dbReference type="NCBI Taxonomy" id="497964"/>
    <lineage>
        <taxon>Bacteria</taxon>
        <taxon>Pseudomonadati</taxon>
        <taxon>Verrucomicrobiota</taxon>
        <taxon>Spartobacteria</taxon>
        <taxon>Chthoniobacterales</taxon>
        <taxon>Chthoniobacteraceae</taxon>
        <taxon>Chthoniobacter</taxon>
    </lineage>
</organism>
<feature type="binding site" description="in other chain" evidence="7">
    <location>
        <position position="342"/>
    </location>
    <ligand>
        <name>K(+)</name>
        <dbReference type="ChEBI" id="CHEBI:29103"/>
        <note>ligand shared between two tetrameric partners</note>
    </ligand>
</feature>
<dbReference type="GO" id="GO:0030060">
    <property type="term" value="F:L-malate dehydrogenase (NAD+) activity"/>
    <property type="evidence" value="ECO:0007669"/>
    <property type="project" value="UniProtKB-EC"/>
</dbReference>
<dbReference type="InParanoid" id="B4CVP0"/>
<dbReference type="Pfam" id="PF00478">
    <property type="entry name" value="IMPDH"/>
    <property type="match status" value="1"/>
</dbReference>
<dbReference type="PANTHER" id="PTHR11911:SF111">
    <property type="entry name" value="INOSINE-5'-MONOPHOSPHATE DEHYDROGENASE"/>
    <property type="match status" value="1"/>
</dbReference>
<dbReference type="eggNOG" id="COG0516">
    <property type="taxonomic scope" value="Bacteria"/>
</dbReference>
<name>B4CVP0_9BACT</name>
<feature type="active site" description="Thioimidate intermediate" evidence="5">
    <location>
        <position position="345"/>
    </location>
</feature>
<evidence type="ECO:0000313" key="10">
    <source>
        <dbReference type="EMBL" id="EDY21482.1"/>
    </source>
</evidence>
<dbReference type="SUPFAM" id="SSF54631">
    <property type="entry name" value="CBS-domain pair"/>
    <property type="match status" value="1"/>
</dbReference>
<feature type="domain" description="CBS" evidence="9">
    <location>
        <begin position="114"/>
        <end position="173"/>
    </location>
</feature>
<feature type="binding site" evidence="6">
    <location>
        <begin position="338"/>
        <end position="340"/>
    </location>
    <ligand>
        <name>NAD(+)</name>
        <dbReference type="ChEBI" id="CHEBI:57540"/>
    </ligand>
</feature>
<feature type="active site" description="Proton acceptor" evidence="5">
    <location>
        <position position="440"/>
    </location>
</feature>
<feature type="binding site" description="in other chain" evidence="7">
    <location>
        <position position="340"/>
    </location>
    <ligand>
        <name>K(+)</name>
        <dbReference type="ChEBI" id="CHEBI:29103"/>
        <note>ligand shared between two tetrameric partners</note>
    </ligand>
</feature>
<keyword evidence="4 8" id="KW-0129">CBS domain</keyword>
<proteinExistence type="inferred from homology"/>
<dbReference type="STRING" id="497964.CfE428DRAFT_0727"/>
<keyword evidence="6" id="KW-0520">NAD</keyword>
<evidence type="ECO:0000256" key="2">
    <source>
        <dbReference type="ARBA" id="ARBA00022723"/>
    </source>
</evidence>
<evidence type="ECO:0000256" key="8">
    <source>
        <dbReference type="PROSITE-ProRule" id="PRU00703"/>
    </source>
</evidence>
<feature type="binding site" description="in other chain" evidence="7">
    <location>
        <position position="345"/>
    </location>
    <ligand>
        <name>K(+)</name>
        <dbReference type="ChEBI" id="CHEBI:29103"/>
        <note>ligand shared between two tetrameric partners</note>
    </ligand>
</feature>
<dbReference type="EC" id="1.1.1.37" evidence="10"/>
<evidence type="ECO:0000256" key="6">
    <source>
        <dbReference type="PIRSR" id="PIRSR000130-3"/>
    </source>
</evidence>
<sequence length="522" mass="55842">MAANSSPSSIDSAFYKAADDFFREHAGLALTYDDVTLATLYSEILPRETNLETELHERLRLRIPVISADMDTVTEAPMAIAMALNGGLGLIHCNLPEREQLSQVSRVKNNIHGLIQEPIKVSADQTIGDVLTLVEERGFAFRTFPVVDENDTLLGLLPGHTVRPRYASTKVAAAMTPRAQVQTITEKELGKNPIAKADQFFNEHIGIHKLLVVDDDDRLRGLFTISDIERIMQERHSQLKPARDDQFRLLCGAAVTATRNSTGELDRDRILTHIGDLVERGVDVVAVSTAHGFSKGVGDTVKLIREHFPDLPIIAGNVTSGEGVSYLSKCGANIIKVGQGPGSICTTRVVAGVGIPQLTALYVCAKAAEQEGVRILADGGITKSGDIVKALTLAHGVICGGLLAGCPEAPGQLLEINGKVYKQYRGMGSLAAMQAGSAARYGHSSKDSVRKVAAEGVEALKEVNPPLDVVLTQLAGGIQSGMGYLGAPNLVALREKARYIQVSPAGQRESAPHDIVEVKTGN</sequence>
<evidence type="ECO:0000256" key="3">
    <source>
        <dbReference type="ARBA" id="ARBA00023002"/>
    </source>
</evidence>
<evidence type="ECO:0000256" key="1">
    <source>
        <dbReference type="ARBA" id="ARBA00005502"/>
    </source>
</evidence>
<feature type="domain" description="CBS" evidence="9">
    <location>
        <begin position="175"/>
        <end position="239"/>
    </location>
</feature>
<evidence type="ECO:0000256" key="4">
    <source>
        <dbReference type="ARBA" id="ARBA00023122"/>
    </source>
</evidence>
<comment type="similarity">
    <text evidence="1">Belongs to the IMPDH/GMPR family.</text>
</comment>
<keyword evidence="3 10" id="KW-0560">Oxidoreductase</keyword>
<protein>
    <submittedName>
        <fullName evidence="10">Malate dehydrogenase</fullName>
        <ecNumber evidence="10">1.1.1.37</ecNumber>
    </submittedName>
</protein>
<dbReference type="AlphaFoldDB" id="B4CVP0"/>
<dbReference type="GO" id="GO:0003938">
    <property type="term" value="F:IMP dehydrogenase activity"/>
    <property type="evidence" value="ECO:0007669"/>
    <property type="project" value="InterPro"/>
</dbReference>
<evidence type="ECO:0000256" key="7">
    <source>
        <dbReference type="PIRSR" id="PIRSR000130-4"/>
    </source>
</evidence>
<comment type="caution">
    <text evidence="10">The sequence shown here is derived from an EMBL/GenBank/DDBJ whole genome shotgun (WGS) entry which is preliminary data.</text>
</comment>
<dbReference type="Gene3D" id="3.20.20.70">
    <property type="entry name" value="Aldolase class I"/>
    <property type="match status" value="1"/>
</dbReference>
<dbReference type="Proteomes" id="UP000005824">
    <property type="component" value="Unassembled WGS sequence"/>
</dbReference>
<gene>
    <name evidence="10" type="ORF">CfE428DRAFT_0727</name>
</gene>
<dbReference type="PROSITE" id="PS51371">
    <property type="entry name" value="CBS"/>
    <property type="match status" value="2"/>
</dbReference>
<dbReference type="GO" id="GO:0046872">
    <property type="term" value="F:metal ion binding"/>
    <property type="evidence" value="ECO:0007669"/>
    <property type="project" value="UniProtKB-KW"/>
</dbReference>
<dbReference type="PANTHER" id="PTHR11911">
    <property type="entry name" value="INOSINE-5-MONOPHOSPHATE DEHYDROGENASE RELATED"/>
    <property type="match status" value="1"/>
</dbReference>
<accession>B4CVP0</accession>
<dbReference type="RefSeq" id="WP_006978054.1">
    <property type="nucleotide sequence ID" value="NZ_ABVL01000002.1"/>
</dbReference>
<dbReference type="SMART" id="SM01240">
    <property type="entry name" value="IMPDH"/>
    <property type="match status" value="1"/>
</dbReference>